<organism evidence="2">
    <name type="scientific">Tanacetum cinerariifolium</name>
    <name type="common">Dalmatian daisy</name>
    <name type="synonym">Chrysanthemum cinerariifolium</name>
    <dbReference type="NCBI Taxonomy" id="118510"/>
    <lineage>
        <taxon>Eukaryota</taxon>
        <taxon>Viridiplantae</taxon>
        <taxon>Streptophyta</taxon>
        <taxon>Embryophyta</taxon>
        <taxon>Tracheophyta</taxon>
        <taxon>Spermatophyta</taxon>
        <taxon>Magnoliopsida</taxon>
        <taxon>eudicotyledons</taxon>
        <taxon>Gunneridae</taxon>
        <taxon>Pentapetalae</taxon>
        <taxon>asterids</taxon>
        <taxon>campanulids</taxon>
        <taxon>Asterales</taxon>
        <taxon>Asteraceae</taxon>
        <taxon>Asteroideae</taxon>
        <taxon>Anthemideae</taxon>
        <taxon>Anthemidinae</taxon>
        <taxon>Tanacetum</taxon>
    </lineage>
</organism>
<dbReference type="Pfam" id="PF19259">
    <property type="entry name" value="Ty3_capsid"/>
    <property type="match status" value="1"/>
</dbReference>
<feature type="domain" description="Ty3 transposon capsid-like protein" evidence="1">
    <location>
        <begin position="7"/>
        <end position="152"/>
    </location>
</feature>
<comment type="caution">
    <text evidence="2">The sequence shown here is derived from an EMBL/GenBank/DDBJ whole genome shotgun (WGS) entry which is preliminary data.</text>
</comment>
<reference evidence="2" key="1">
    <citation type="journal article" date="2019" name="Sci. Rep.">
        <title>Draft genome of Tanacetum cinerariifolium, the natural source of mosquito coil.</title>
        <authorList>
            <person name="Yamashiro T."/>
            <person name="Shiraishi A."/>
            <person name="Satake H."/>
            <person name="Nakayama K."/>
        </authorList>
    </citation>
    <scope>NUCLEOTIDE SEQUENCE</scope>
</reference>
<dbReference type="EMBL" id="BKCJ010974266">
    <property type="protein sequence ID" value="GFC57593.1"/>
    <property type="molecule type" value="Genomic_DNA"/>
</dbReference>
<accession>A0A699Q160</accession>
<evidence type="ECO:0000259" key="1">
    <source>
        <dbReference type="Pfam" id="PF19259"/>
    </source>
</evidence>
<dbReference type="AlphaFoldDB" id="A0A699Q160"/>
<name>A0A699Q160_TANCI</name>
<gene>
    <name evidence="2" type="ORF">Tci_829563</name>
</gene>
<sequence>MFRIKQFFTLDEVHDGDRIKMVSIHLFDQALTWHLKFIKTHGEAVAWDVYEAAILQRFEAINEDPMAGLKNLKYETTVKEYQSQFEKLMSQVDITESQAISMLIGGLPASIELKVRMFKPRSLTDTFSLAGLQKATIAALKQRNAPILTTPKTTSGWNANRSVTYLAKSTTTTLALPAPNNQTVTKYPTSSVSTPRKMLSQKEFAEKRAKNQCFYCDKKYVPGHKCEGQVFTLEITGQEEEESDMIAYELSNQTP</sequence>
<dbReference type="InterPro" id="IPR045358">
    <property type="entry name" value="Ty3_capsid"/>
</dbReference>
<protein>
    <recommendedName>
        <fullName evidence="1">Ty3 transposon capsid-like protein domain-containing protein</fullName>
    </recommendedName>
</protein>
<evidence type="ECO:0000313" key="2">
    <source>
        <dbReference type="EMBL" id="GFC57593.1"/>
    </source>
</evidence>
<proteinExistence type="predicted"/>